<dbReference type="EMBL" id="JAIBOA010000004">
    <property type="protein sequence ID" value="MBW8482528.1"/>
    <property type="molecule type" value="Genomic_DNA"/>
</dbReference>
<gene>
    <name evidence="1" type="ORF">K1Y72_09145</name>
</gene>
<dbReference type="RefSeq" id="WP_220165092.1">
    <property type="nucleotide sequence ID" value="NZ_JAIBOA010000004.1"/>
</dbReference>
<sequence>MEDGRSLDEFARRFPFMKVSKLARVLESDDPVRAQWDWLLHDPVFSGGRELLEAACSVPVMGSLFPDLSHSVLKLTVSWGSREPWVDIAFVRGVWRVRAEAFECSYRELSEALVEAVRAWSASAANGPDS</sequence>
<dbReference type="Proteomes" id="UP000774570">
    <property type="component" value="Unassembled WGS sequence"/>
</dbReference>
<name>A0ABS7FSN3_9ACTN</name>
<organism evidence="1 2">
    <name type="scientific">Actinomadura parmotrematis</name>
    <dbReference type="NCBI Taxonomy" id="2864039"/>
    <lineage>
        <taxon>Bacteria</taxon>
        <taxon>Bacillati</taxon>
        <taxon>Actinomycetota</taxon>
        <taxon>Actinomycetes</taxon>
        <taxon>Streptosporangiales</taxon>
        <taxon>Thermomonosporaceae</taxon>
        <taxon>Actinomadura</taxon>
    </lineage>
</organism>
<comment type="caution">
    <text evidence="1">The sequence shown here is derived from an EMBL/GenBank/DDBJ whole genome shotgun (WGS) entry which is preliminary data.</text>
</comment>
<evidence type="ECO:0000313" key="2">
    <source>
        <dbReference type="Proteomes" id="UP000774570"/>
    </source>
</evidence>
<evidence type="ECO:0000313" key="1">
    <source>
        <dbReference type="EMBL" id="MBW8482528.1"/>
    </source>
</evidence>
<accession>A0ABS7FSN3</accession>
<proteinExistence type="predicted"/>
<keyword evidence="2" id="KW-1185">Reference proteome</keyword>
<reference evidence="1 2" key="1">
    <citation type="submission" date="2021-07" db="EMBL/GenBank/DDBJ databases">
        <title>Actinomadura sp. PM05-2 isolated from lichen.</title>
        <authorList>
            <person name="Somphong A."/>
            <person name="Phongsopitanun W."/>
            <person name="Tanasupawat S."/>
            <person name="Peongsungnone V."/>
        </authorList>
    </citation>
    <scope>NUCLEOTIDE SEQUENCE [LARGE SCALE GENOMIC DNA]</scope>
    <source>
        <strain evidence="1 2">PM05-2</strain>
    </source>
</reference>
<protein>
    <submittedName>
        <fullName evidence="1">Uncharacterized protein</fullName>
    </submittedName>
</protein>